<dbReference type="InterPro" id="IPR003593">
    <property type="entry name" value="AAA+_ATPase"/>
</dbReference>
<reference evidence="5" key="1">
    <citation type="submission" date="2019-08" db="EMBL/GenBank/DDBJ databases">
        <authorList>
            <person name="Kucharzyk K."/>
            <person name="Murdoch R.W."/>
            <person name="Higgins S."/>
            <person name="Loffler F."/>
        </authorList>
    </citation>
    <scope>NUCLEOTIDE SEQUENCE</scope>
</reference>
<keyword evidence="5" id="KW-0378">Hydrolase</keyword>
<dbReference type="PROSITE" id="PS50893">
    <property type="entry name" value="ABC_TRANSPORTER_2"/>
    <property type="match status" value="1"/>
</dbReference>
<dbReference type="SUPFAM" id="SSF52540">
    <property type="entry name" value="P-loop containing nucleoside triphosphate hydrolases"/>
    <property type="match status" value="1"/>
</dbReference>
<comment type="caution">
    <text evidence="5">The sequence shown here is derived from an EMBL/GenBank/DDBJ whole genome shotgun (WGS) entry which is preliminary data.</text>
</comment>
<dbReference type="GO" id="GO:0005524">
    <property type="term" value="F:ATP binding"/>
    <property type="evidence" value="ECO:0007669"/>
    <property type="project" value="UniProtKB-KW"/>
</dbReference>
<organism evidence="5">
    <name type="scientific">bioreactor metagenome</name>
    <dbReference type="NCBI Taxonomy" id="1076179"/>
    <lineage>
        <taxon>unclassified sequences</taxon>
        <taxon>metagenomes</taxon>
        <taxon>ecological metagenomes</taxon>
    </lineage>
</organism>
<dbReference type="InterPro" id="IPR017871">
    <property type="entry name" value="ABC_transporter-like_CS"/>
</dbReference>
<evidence type="ECO:0000259" key="4">
    <source>
        <dbReference type="PROSITE" id="PS50893"/>
    </source>
</evidence>
<dbReference type="EC" id="3.6.3.-" evidence="5"/>
<evidence type="ECO:0000256" key="1">
    <source>
        <dbReference type="ARBA" id="ARBA00022448"/>
    </source>
</evidence>
<sequence>MTQPIIQVEHATVRRQGKAILDDVSFSVHGNEHVAIIGPNGAGKSTLMQVISEEIHPLYSPKTRRILFGREKWEVLRLRQHMGIVSQSLQYLCNSSYKSWEIAISGFFSSIGLDFHHQVTEEHRTKVEEIMHRFGVWHLKDKQMNRLSSGEARRVLLCRASIHDPEVMLLDEAVSNLDFPSRREYRQTLEQLDQEGKTIILATHELSEIIPAINRIVVMQDGRIVADGPKQEILNESLLSLVYGTQVYIDEREGLYSAWC</sequence>
<dbReference type="GO" id="GO:0043190">
    <property type="term" value="C:ATP-binding cassette (ABC) transporter complex"/>
    <property type="evidence" value="ECO:0007669"/>
    <property type="project" value="TreeGrafter"/>
</dbReference>
<dbReference type="SMART" id="SM00382">
    <property type="entry name" value="AAA"/>
    <property type="match status" value="1"/>
</dbReference>
<dbReference type="Pfam" id="PF00005">
    <property type="entry name" value="ABC_tran"/>
    <property type="match status" value="1"/>
</dbReference>
<dbReference type="Gene3D" id="3.40.50.300">
    <property type="entry name" value="P-loop containing nucleotide triphosphate hydrolases"/>
    <property type="match status" value="1"/>
</dbReference>
<dbReference type="InterPro" id="IPR003439">
    <property type="entry name" value="ABC_transporter-like_ATP-bd"/>
</dbReference>
<dbReference type="GO" id="GO:0042626">
    <property type="term" value="F:ATPase-coupled transmembrane transporter activity"/>
    <property type="evidence" value="ECO:0007669"/>
    <property type="project" value="TreeGrafter"/>
</dbReference>
<dbReference type="PROSITE" id="PS00211">
    <property type="entry name" value="ABC_TRANSPORTER_1"/>
    <property type="match status" value="1"/>
</dbReference>
<proteinExistence type="predicted"/>
<keyword evidence="2" id="KW-0547">Nucleotide-binding</keyword>
<dbReference type="EMBL" id="VSSQ01010149">
    <property type="protein sequence ID" value="MPM43554.1"/>
    <property type="molecule type" value="Genomic_DNA"/>
</dbReference>
<dbReference type="PANTHER" id="PTHR43553:SF3">
    <property type="entry name" value="ABC TRANSPORTER ATP-BINDING PROTEIN MODF"/>
    <property type="match status" value="1"/>
</dbReference>
<dbReference type="InterPro" id="IPR027417">
    <property type="entry name" value="P-loop_NTPase"/>
</dbReference>
<dbReference type="PANTHER" id="PTHR43553">
    <property type="entry name" value="HEAVY METAL TRANSPORTER"/>
    <property type="match status" value="1"/>
</dbReference>
<keyword evidence="3 5" id="KW-0067">ATP-binding</keyword>
<dbReference type="GO" id="GO:0016887">
    <property type="term" value="F:ATP hydrolysis activity"/>
    <property type="evidence" value="ECO:0007669"/>
    <property type="project" value="InterPro"/>
</dbReference>
<gene>
    <name evidence="5" type="primary">ylmA_5</name>
    <name evidence="5" type="ORF">SDC9_90231</name>
</gene>
<dbReference type="InterPro" id="IPR050095">
    <property type="entry name" value="ECF_ABC_transporter_ATP-bd"/>
</dbReference>
<feature type="domain" description="ABC transporter" evidence="4">
    <location>
        <begin position="6"/>
        <end position="246"/>
    </location>
</feature>
<keyword evidence="1" id="KW-0813">Transport</keyword>
<evidence type="ECO:0000256" key="2">
    <source>
        <dbReference type="ARBA" id="ARBA00022741"/>
    </source>
</evidence>
<name>A0A645A156_9ZZZZ</name>
<dbReference type="AlphaFoldDB" id="A0A645A156"/>
<evidence type="ECO:0000313" key="5">
    <source>
        <dbReference type="EMBL" id="MPM43554.1"/>
    </source>
</evidence>
<evidence type="ECO:0000256" key="3">
    <source>
        <dbReference type="ARBA" id="ARBA00022840"/>
    </source>
</evidence>
<accession>A0A645A156</accession>
<protein>
    <submittedName>
        <fullName evidence="5">Putative ABC transporter ATP-binding protein YlmA</fullName>
        <ecNumber evidence="5">3.6.3.-</ecNumber>
    </submittedName>
</protein>